<evidence type="ECO:0000313" key="4">
    <source>
        <dbReference type="EMBL" id="NXE98559.1"/>
    </source>
</evidence>
<reference evidence="4" key="1">
    <citation type="submission" date="2022-12" db="EMBL/GenBank/DDBJ databases">
        <title>Bird 10,000 Genomes (B10K) Project - Family phase.</title>
        <authorList>
            <person name="Zhang G."/>
        </authorList>
    </citation>
    <scope>NUCLEOTIDE SEQUENCE</scope>
    <source>
        <strain evidence="4">B10K-CU-030-46</strain>
        <tissue evidence="4">Muscle</tissue>
    </source>
</reference>
<dbReference type="PANTHER" id="PTHR17103">
    <property type="entry name" value="NEUREXOPHILIN"/>
    <property type="match status" value="1"/>
</dbReference>
<comment type="similarity">
    <text evidence="2">Belongs to the neurexophilin family.</text>
</comment>
<name>A0AA97MU35_9PASS</name>
<dbReference type="GO" id="GO:0005102">
    <property type="term" value="F:signaling receptor binding"/>
    <property type="evidence" value="ECO:0007669"/>
    <property type="project" value="TreeGrafter"/>
</dbReference>
<organism evidence="4">
    <name type="scientific">Menura novaehollandiae</name>
    <name type="common">superb lyrebird</name>
    <dbReference type="NCBI Taxonomy" id="47692"/>
    <lineage>
        <taxon>Eukaryota</taxon>
        <taxon>Metazoa</taxon>
        <taxon>Chordata</taxon>
        <taxon>Craniata</taxon>
        <taxon>Vertebrata</taxon>
        <taxon>Euteleostomi</taxon>
        <taxon>Archelosauria</taxon>
        <taxon>Archosauria</taxon>
        <taxon>Dinosauria</taxon>
        <taxon>Saurischia</taxon>
        <taxon>Theropoda</taxon>
        <taxon>Coelurosauria</taxon>
        <taxon>Aves</taxon>
        <taxon>Neognathae</taxon>
        <taxon>Neoaves</taxon>
        <taxon>Telluraves</taxon>
        <taxon>Australaves</taxon>
        <taxon>Passeriformes</taxon>
        <taxon>Menuridae</taxon>
        <taxon>Menura</taxon>
    </lineage>
</organism>
<sequence length="185" mass="21010">RELWDILDHLSGREHPRARRDLAPASGQLRKVFGWGDFYSNIKTMKLNLLVTGKVVDHGNGTVNVFFQHNSTGHGNISVGLVPPAKAVQFDLEPQIFIEAKASKTFNCRVEWEKVARARQTSLCAHDPARSCSREQTRSEVSWLCSRPLRLLCVYVAFYSSDYRLVQKVCPDYHRHGHGPYFPSG</sequence>
<comment type="caution">
    <text evidence="4">The sequence shown here is derived from an EMBL/GenBank/DDBJ whole genome shotgun (WGS) entry which is preliminary data.</text>
</comment>
<dbReference type="Pfam" id="PF06312">
    <property type="entry name" value="Neurexophilin"/>
    <property type="match status" value="1"/>
</dbReference>
<evidence type="ECO:0000256" key="2">
    <source>
        <dbReference type="ARBA" id="ARBA00008118"/>
    </source>
</evidence>
<dbReference type="EMBL" id="VWPS01000624">
    <property type="protein sequence ID" value="NXE98559.1"/>
    <property type="molecule type" value="Genomic_DNA"/>
</dbReference>
<dbReference type="InterPro" id="IPR010450">
    <property type="entry name" value="Nxph"/>
</dbReference>
<protein>
    <submittedName>
        <fullName evidence="4">NXPH1 protein</fullName>
    </submittedName>
</protein>
<proteinExistence type="inferred from homology"/>
<accession>A0AA97MU35</accession>
<dbReference type="Proteomes" id="UP000521578">
    <property type="component" value="Unassembled WGS sequence"/>
</dbReference>
<dbReference type="PANTHER" id="PTHR17103:SF14">
    <property type="entry name" value="NEUREXOPHILIN-3"/>
    <property type="match status" value="1"/>
</dbReference>
<feature type="non-terminal residue" evidence="4">
    <location>
        <position position="1"/>
    </location>
</feature>
<dbReference type="AlphaFoldDB" id="A0AA97MU35"/>
<dbReference type="InterPro" id="IPR026845">
    <property type="entry name" value="NXPH/NXPE"/>
</dbReference>
<comment type="subcellular location">
    <subcellularLocation>
        <location evidence="1">Secreted</location>
    </subcellularLocation>
</comment>
<evidence type="ECO:0000256" key="1">
    <source>
        <dbReference type="ARBA" id="ARBA00004613"/>
    </source>
</evidence>
<evidence type="ECO:0000313" key="5">
    <source>
        <dbReference type="Proteomes" id="UP000521578"/>
    </source>
</evidence>
<keyword evidence="3" id="KW-0964">Secreted</keyword>
<evidence type="ECO:0000256" key="3">
    <source>
        <dbReference type="ARBA" id="ARBA00022525"/>
    </source>
</evidence>
<gene>
    <name evidence="4" type="primary">Nxph1_1</name>
    <name evidence="4" type="ORF">MENNOV_R16187</name>
</gene>
<feature type="non-terminal residue" evidence="4">
    <location>
        <position position="185"/>
    </location>
</feature>
<dbReference type="GO" id="GO:0005576">
    <property type="term" value="C:extracellular region"/>
    <property type="evidence" value="ECO:0007669"/>
    <property type="project" value="UniProtKB-SubCell"/>
</dbReference>
<keyword evidence="5" id="KW-1185">Reference proteome</keyword>